<dbReference type="EMBL" id="BAAAEU010000001">
    <property type="protein sequence ID" value="GAA0705243.1"/>
    <property type="molecule type" value="Genomic_DNA"/>
</dbReference>
<accession>A0ABP3TKV6</accession>
<dbReference type="PANTHER" id="PTHR43737:SF1">
    <property type="entry name" value="DUF1501 DOMAIN-CONTAINING PROTEIN"/>
    <property type="match status" value="1"/>
</dbReference>
<organism evidence="1 2">
    <name type="scientific">Dokdonella soli</name>
    <dbReference type="NCBI Taxonomy" id="529810"/>
    <lineage>
        <taxon>Bacteria</taxon>
        <taxon>Pseudomonadati</taxon>
        <taxon>Pseudomonadota</taxon>
        <taxon>Gammaproteobacteria</taxon>
        <taxon>Lysobacterales</taxon>
        <taxon>Rhodanobacteraceae</taxon>
        <taxon>Dokdonella</taxon>
    </lineage>
</organism>
<dbReference type="Proteomes" id="UP001501523">
    <property type="component" value="Unassembled WGS sequence"/>
</dbReference>
<dbReference type="PANTHER" id="PTHR43737">
    <property type="entry name" value="BLL7424 PROTEIN"/>
    <property type="match status" value="1"/>
</dbReference>
<gene>
    <name evidence="1" type="ORF">GCM10009105_02560</name>
</gene>
<dbReference type="Pfam" id="PF07394">
    <property type="entry name" value="DUF1501"/>
    <property type="match status" value="1"/>
</dbReference>
<sequence>MTTDRKSRREFLRQMACLAASGGAAALIPQLRMMGTALAQTTPSSLSGYRALVCIYLSGGNDAWNLLVPKDSTNAGSLWDIYRTSRSGVYNATSNPGGLAIDFPQLLGLTGATGSGSNMYGLHPSCPELRTLYDAQKLGLVVNVGPLVKPITKAEYASSLANRPPQLFSHSDQENLWHVGTAKDSRYGWAGSAINTLKSQFPPGGNAVLSPCISVAGSNKLEVGSSVFPYFMSSSSSNTTPPLSGVSGVCNGGTCSGTFGAQRDGAVTQLLAATYQGGFANEYAQTFQRGRDLYQTLFDGLNSAPGQLTTTTFPANNSLGDQLRSVARMIKLSRANNYAARQIYYVRTGGFDLHSGLMATGTNGHAGLLSRLSQALNAFNAALGEIGAQNDVTAFTMSEFARTLTSNGNGSDHAWGSVQLVMGGGVQGGKLYSSGGGPISGFPDQSITLDSHGNNTNPVAFSRGQFIPGIGVDQYAATLAKWLGVTATTDQDAIFPNLANFATRDLGFMG</sequence>
<comment type="caution">
    <text evidence="1">The sequence shown here is derived from an EMBL/GenBank/DDBJ whole genome shotgun (WGS) entry which is preliminary data.</text>
</comment>
<reference evidence="2" key="1">
    <citation type="journal article" date="2019" name="Int. J. Syst. Evol. Microbiol.">
        <title>The Global Catalogue of Microorganisms (GCM) 10K type strain sequencing project: providing services to taxonomists for standard genome sequencing and annotation.</title>
        <authorList>
            <consortium name="The Broad Institute Genomics Platform"/>
            <consortium name="The Broad Institute Genome Sequencing Center for Infectious Disease"/>
            <person name="Wu L."/>
            <person name="Ma J."/>
        </authorList>
    </citation>
    <scope>NUCLEOTIDE SEQUENCE [LARGE SCALE GENOMIC DNA]</scope>
    <source>
        <strain evidence="2">JCM 15421</strain>
    </source>
</reference>
<evidence type="ECO:0000313" key="2">
    <source>
        <dbReference type="Proteomes" id="UP001501523"/>
    </source>
</evidence>
<dbReference type="RefSeq" id="WP_343786342.1">
    <property type="nucleotide sequence ID" value="NZ_BAAAEU010000001.1"/>
</dbReference>
<dbReference type="PROSITE" id="PS51318">
    <property type="entry name" value="TAT"/>
    <property type="match status" value="1"/>
</dbReference>
<protein>
    <submittedName>
        <fullName evidence="1">DUF1501 domain-containing protein</fullName>
    </submittedName>
</protein>
<keyword evidence="2" id="KW-1185">Reference proteome</keyword>
<dbReference type="InterPro" id="IPR010869">
    <property type="entry name" value="DUF1501"/>
</dbReference>
<proteinExistence type="predicted"/>
<name>A0ABP3TKV6_9GAMM</name>
<evidence type="ECO:0000313" key="1">
    <source>
        <dbReference type="EMBL" id="GAA0705243.1"/>
    </source>
</evidence>
<dbReference type="InterPro" id="IPR006311">
    <property type="entry name" value="TAT_signal"/>
</dbReference>